<keyword evidence="2 11" id="KW-0479">Metal-binding</keyword>
<accession>A0AAD8P5J4</accession>
<organism evidence="13 14">
    <name type="scientific">Tagetes erecta</name>
    <name type="common">African marigold</name>
    <dbReference type="NCBI Taxonomy" id="13708"/>
    <lineage>
        <taxon>Eukaryota</taxon>
        <taxon>Viridiplantae</taxon>
        <taxon>Streptophyta</taxon>
        <taxon>Embryophyta</taxon>
        <taxon>Tracheophyta</taxon>
        <taxon>Spermatophyta</taxon>
        <taxon>Magnoliopsida</taxon>
        <taxon>eudicotyledons</taxon>
        <taxon>Gunneridae</taxon>
        <taxon>Pentapetalae</taxon>
        <taxon>asterids</taxon>
        <taxon>campanulids</taxon>
        <taxon>Asterales</taxon>
        <taxon>Asteraceae</taxon>
        <taxon>Asteroideae</taxon>
        <taxon>Heliantheae alliance</taxon>
        <taxon>Tageteae</taxon>
        <taxon>Tagetes</taxon>
    </lineage>
</organism>
<proteinExistence type="inferred from homology"/>
<evidence type="ECO:0000256" key="4">
    <source>
        <dbReference type="ARBA" id="ARBA00023002"/>
    </source>
</evidence>
<evidence type="ECO:0000256" key="10">
    <source>
        <dbReference type="ARBA" id="ARBA00066708"/>
    </source>
</evidence>
<dbReference type="GO" id="GO:0046872">
    <property type="term" value="F:metal ion binding"/>
    <property type="evidence" value="ECO:0007669"/>
    <property type="project" value="UniProtKB-KW"/>
</dbReference>
<protein>
    <recommendedName>
        <fullName evidence="10">gibberellin 2beta-dioxygenase</fullName>
        <ecNumber evidence="10">1.14.11.13</ecNumber>
    </recommendedName>
</protein>
<comment type="caution">
    <text evidence="13">The sequence shown here is derived from an EMBL/GenBank/DDBJ whole genome shotgun (WGS) entry which is preliminary data.</text>
</comment>
<keyword evidence="4 11" id="KW-0560">Oxidoreductase</keyword>
<evidence type="ECO:0000313" key="13">
    <source>
        <dbReference type="EMBL" id="KAK1439680.1"/>
    </source>
</evidence>
<comment type="pathway">
    <text evidence="6">Plant hormone biosynthesis; gibberellin biosynthesis.</text>
</comment>
<dbReference type="GO" id="GO:0045543">
    <property type="term" value="F:gibberellin 2-beta-dioxygenase activity"/>
    <property type="evidence" value="ECO:0007669"/>
    <property type="project" value="UniProtKB-EC"/>
</dbReference>
<comment type="catalytic activity">
    <reaction evidence="7">
        <text>gibberellin A1 + 2-oxoglutarate + O2 = gibberellin A8 + succinate + CO2</text>
        <dbReference type="Rhea" id="RHEA:15005"/>
        <dbReference type="ChEBI" id="CHEBI:15379"/>
        <dbReference type="ChEBI" id="CHEBI:16526"/>
        <dbReference type="ChEBI" id="CHEBI:16810"/>
        <dbReference type="ChEBI" id="CHEBI:30031"/>
        <dbReference type="ChEBI" id="CHEBI:58524"/>
        <dbReference type="ChEBI" id="CHEBI:58594"/>
        <dbReference type="EC" id="1.14.11.13"/>
    </reaction>
</comment>
<feature type="domain" description="Fe2OG dioxygenase" evidence="12">
    <location>
        <begin position="232"/>
        <end position="340"/>
    </location>
</feature>
<comment type="similarity">
    <text evidence="9">Belongs to the iron/ascorbate-dependent oxidoreductase family. GA2OX subfamily.</text>
</comment>
<dbReference type="FunFam" id="2.60.120.330:FF:000014">
    <property type="entry name" value="Gibberellin 2-beta-dioxygenase 1"/>
    <property type="match status" value="1"/>
</dbReference>
<dbReference type="AlphaFoldDB" id="A0AAD8P5J4"/>
<dbReference type="InterPro" id="IPR027443">
    <property type="entry name" value="IPNS-like_sf"/>
</dbReference>
<comment type="pathway">
    <text evidence="1">Hormone biosynthesis.</text>
</comment>
<dbReference type="InterPro" id="IPR050231">
    <property type="entry name" value="Iron_ascorbate_oxido_reductase"/>
</dbReference>
<dbReference type="SUPFAM" id="SSF51197">
    <property type="entry name" value="Clavaminate synthase-like"/>
    <property type="match status" value="1"/>
</dbReference>
<dbReference type="Gene3D" id="2.60.120.330">
    <property type="entry name" value="B-lactam Antibiotic, Isopenicillin N Synthase, Chain"/>
    <property type="match status" value="1"/>
</dbReference>
<dbReference type="Proteomes" id="UP001229421">
    <property type="component" value="Unassembled WGS sequence"/>
</dbReference>
<evidence type="ECO:0000256" key="11">
    <source>
        <dbReference type="RuleBase" id="RU003682"/>
    </source>
</evidence>
<evidence type="ECO:0000256" key="2">
    <source>
        <dbReference type="ARBA" id="ARBA00022723"/>
    </source>
</evidence>
<evidence type="ECO:0000256" key="9">
    <source>
        <dbReference type="ARBA" id="ARBA00061282"/>
    </source>
</evidence>
<dbReference type="InterPro" id="IPR026992">
    <property type="entry name" value="DIOX_N"/>
</dbReference>
<dbReference type="Pfam" id="PF14226">
    <property type="entry name" value="DIOX_N"/>
    <property type="match status" value="1"/>
</dbReference>
<dbReference type="PANTHER" id="PTHR47990">
    <property type="entry name" value="2-OXOGLUTARATE (2OG) AND FE(II)-DEPENDENT OXYGENASE SUPERFAMILY PROTEIN-RELATED"/>
    <property type="match status" value="1"/>
</dbReference>
<reference evidence="13" key="1">
    <citation type="journal article" date="2023" name="bioRxiv">
        <title>Improved chromosome-level genome assembly for marigold (Tagetes erecta).</title>
        <authorList>
            <person name="Jiang F."/>
            <person name="Yuan L."/>
            <person name="Wang S."/>
            <person name="Wang H."/>
            <person name="Xu D."/>
            <person name="Wang A."/>
            <person name="Fan W."/>
        </authorList>
    </citation>
    <scope>NUCLEOTIDE SEQUENCE</scope>
    <source>
        <strain evidence="13">WSJ</strain>
        <tissue evidence="13">Leaf</tissue>
    </source>
</reference>
<evidence type="ECO:0000256" key="5">
    <source>
        <dbReference type="ARBA" id="ARBA00023004"/>
    </source>
</evidence>
<name>A0AAD8P5J4_TARER</name>
<dbReference type="InterPro" id="IPR005123">
    <property type="entry name" value="Oxoglu/Fe-dep_dioxygenase_dom"/>
</dbReference>
<sequence length="392" mass="44443">MPTFNTLEKLESIKFEKENQPVCLHCFININPHFTSFSNSNSNFFNFQTHPKLQSLNLDQDQAFKMVVVSKPLIEQFFVKPSKPNTNPLIIPDIPLIDLSKPESKHHLVKACQDFGFFKVVNHKVPSKFITKLESEAVKFFSSPVSVKEQFGPPDPFGYGNKSIGRNGDIGWVEYLLLNAKPESNYPQNFQGVVNDYVTSVKTMACEILELLADEMKLEPRNVFSKLLMDEQSDSVFRVNHYPPCPEFQENEKNGRKLVGFGEHTDPQIISVLRSNNTSGLEISLRDGSWMSVPPDSESFFINVGDSLQVMTNGRFKSVKHRVVANGTKSRVSMIYFGGPPLSEKIAPLPSLMQGEEDSLYKEFTWFEYKKSAFNTKLSDNRLGSFEKIIAS</sequence>
<dbReference type="EC" id="1.14.11.13" evidence="10"/>
<evidence type="ECO:0000313" key="14">
    <source>
        <dbReference type="Proteomes" id="UP001229421"/>
    </source>
</evidence>
<keyword evidence="5 11" id="KW-0408">Iron</keyword>
<evidence type="ECO:0000256" key="3">
    <source>
        <dbReference type="ARBA" id="ARBA00022964"/>
    </source>
</evidence>
<keyword evidence="14" id="KW-1185">Reference proteome</keyword>
<dbReference type="PROSITE" id="PS51471">
    <property type="entry name" value="FE2OG_OXY"/>
    <property type="match status" value="1"/>
</dbReference>
<dbReference type="Pfam" id="PF03171">
    <property type="entry name" value="2OG-FeII_Oxy"/>
    <property type="match status" value="1"/>
</dbReference>
<evidence type="ECO:0000259" key="12">
    <source>
        <dbReference type="PROSITE" id="PS51471"/>
    </source>
</evidence>
<evidence type="ECO:0000256" key="7">
    <source>
        <dbReference type="ARBA" id="ARBA00052204"/>
    </source>
</evidence>
<dbReference type="InterPro" id="IPR044861">
    <property type="entry name" value="IPNS-like_FE2OG_OXY"/>
</dbReference>
<evidence type="ECO:0000256" key="8">
    <source>
        <dbReference type="ARBA" id="ARBA00055835"/>
    </source>
</evidence>
<keyword evidence="3" id="KW-0223">Dioxygenase</keyword>
<evidence type="ECO:0000256" key="1">
    <source>
        <dbReference type="ARBA" id="ARBA00004972"/>
    </source>
</evidence>
<evidence type="ECO:0000256" key="6">
    <source>
        <dbReference type="ARBA" id="ARBA00037909"/>
    </source>
</evidence>
<dbReference type="EMBL" id="JAUHHV010000001">
    <property type="protein sequence ID" value="KAK1439680.1"/>
    <property type="molecule type" value="Genomic_DNA"/>
</dbReference>
<comment type="function">
    <text evidence="8">Catalyzes the 2-beta-hydroxylation of several biologically active gibberellins, leading to the homeostatic regulation of their endogenous level. Catabolism of gibberellins (GAs) plays a central role in plant development. Converts GA9/GA20 to GA51/GA29 and GA4/GA1 to GA34/GA8.</text>
</comment>
<gene>
    <name evidence="13" type="ORF">QVD17_05500</name>
</gene>